<dbReference type="PROSITE" id="PS51257">
    <property type="entry name" value="PROKAR_LIPOPROTEIN"/>
    <property type="match status" value="1"/>
</dbReference>
<dbReference type="InterPro" id="IPR011990">
    <property type="entry name" value="TPR-like_helical_dom_sf"/>
</dbReference>
<dbReference type="Pfam" id="PF13525">
    <property type="entry name" value="YfiO"/>
    <property type="match status" value="1"/>
</dbReference>
<keyword evidence="10" id="KW-1185">Reference proteome</keyword>
<sequence length="281" mass="31930">MRFVKVIGILTLISLMSACTFFGGEKEEEPDIPEQQLYSEALEALDAGSYSLAVEKLQLLEARYPFGRFSEQAQLELIFAYFKNYEPEAARAAADRFIRLHPNHENIDYAYYLKGLTSFEEDRSLIARFFPIDESKRDPGAALESFESFSTLVNRYPESRYAPDALKRMQYLKNRLAQYEVHVANYYMKRGAWVAAANRGRYVVENLQETPAVPTALAIMADAYTELGMSEQADKAKQVLQTNFPDFEYTTSREREKSLLETATFGLLGGDDDEVPAPPAE</sequence>
<keyword evidence="4 6" id="KW-0998">Cell outer membrane</keyword>
<dbReference type="InterPro" id="IPR039565">
    <property type="entry name" value="BamD-like"/>
</dbReference>
<gene>
    <name evidence="6" type="primary">bamD</name>
    <name evidence="9" type="ORF">ACFQDL_13705</name>
</gene>
<name>A0ABW2A0U4_9GAMM</name>
<dbReference type="SUPFAM" id="SSF48452">
    <property type="entry name" value="TPR-like"/>
    <property type="match status" value="1"/>
</dbReference>
<reference evidence="10" key="1">
    <citation type="journal article" date="2019" name="Int. J. Syst. Evol. Microbiol.">
        <title>The Global Catalogue of Microorganisms (GCM) 10K type strain sequencing project: providing services to taxonomists for standard genome sequencing and annotation.</title>
        <authorList>
            <consortium name="The Broad Institute Genomics Platform"/>
            <consortium name="The Broad Institute Genome Sequencing Center for Infectious Disease"/>
            <person name="Wu L."/>
            <person name="Ma J."/>
        </authorList>
    </citation>
    <scope>NUCLEOTIDE SEQUENCE [LARGE SCALE GENOMIC DNA]</scope>
    <source>
        <strain evidence="10">NBRC 111756</strain>
    </source>
</reference>
<proteinExistence type="inferred from homology"/>
<dbReference type="PANTHER" id="PTHR37423">
    <property type="entry name" value="SOLUBLE LYTIC MUREIN TRANSGLYCOSYLASE-RELATED"/>
    <property type="match status" value="1"/>
</dbReference>
<feature type="chain" id="PRO_5047029493" description="Outer membrane protein assembly factor BamD" evidence="7">
    <location>
        <begin position="24"/>
        <end position="281"/>
    </location>
</feature>
<keyword evidence="5 6" id="KW-0449">Lipoprotein</keyword>
<evidence type="ECO:0000256" key="3">
    <source>
        <dbReference type="ARBA" id="ARBA00023139"/>
    </source>
</evidence>
<dbReference type="Proteomes" id="UP001596422">
    <property type="component" value="Unassembled WGS sequence"/>
</dbReference>
<keyword evidence="3 6" id="KW-0564">Palmitate</keyword>
<dbReference type="HAMAP" id="MF_00922">
    <property type="entry name" value="OM_assembly_BamD"/>
    <property type="match status" value="1"/>
</dbReference>
<keyword evidence="2 6" id="KW-0472">Membrane</keyword>
<dbReference type="RefSeq" id="WP_379909504.1">
    <property type="nucleotide sequence ID" value="NZ_JBHSWE010000001.1"/>
</dbReference>
<protein>
    <recommendedName>
        <fullName evidence="6">Outer membrane protein assembly factor BamD</fullName>
    </recommendedName>
</protein>
<feature type="signal peptide" evidence="7">
    <location>
        <begin position="1"/>
        <end position="23"/>
    </location>
</feature>
<comment type="subcellular location">
    <subcellularLocation>
        <location evidence="6">Cell outer membrane</location>
        <topology evidence="6">Lipid-anchor</topology>
    </subcellularLocation>
</comment>
<evidence type="ECO:0000256" key="4">
    <source>
        <dbReference type="ARBA" id="ARBA00023237"/>
    </source>
</evidence>
<dbReference type="NCBIfam" id="TIGR03302">
    <property type="entry name" value="OM_YfiO"/>
    <property type="match status" value="1"/>
</dbReference>
<keyword evidence="1 6" id="KW-0732">Signal</keyword>
<comment type="function">
    <text evidence="6">Part of the outer membrane protein assembly complex, which is involved in assembly and insertion of beta-barrel proteins into the outer membrane.</text>
</comment>
<evidence type="ECO:0000256" key="2">
    <source>
        <dbReference type="ARBA" id="ARBA00023136"/>
    </source>
</evidence>
<dbReference type="Gene3D" id="1.25.40.10">
    <property type="entry name" value="Tetratricopeptide repeat domain"/>
    <property type="match status" value="1"/>
</dbReference>
<evidence type="ECO:0000256" key="6">
    <source>
        <dbReference type="HAMAP-Rule" id="MF_00922"/>
    </source>
</evidence>
<evidence type="ECO:0000259" key="8">
    <source>
        <dbReference type="Pfam" id="PF13525"/>
    </source>
</evidence>
<evidence type="ECO:0000256" key="1">
    <source>
        <dbReference type="ARBA" id="ARBA00022729"/>
    </source>
</evidence>
<comment type="subunit">
    <text evidence="6">Part of the Bam complex.</text>
</comment>
<evidence type="ECO:0000313" key="10">
    <source>
        <dbReference type="Proteomes" id="UP001596422"/>
    </source>
</evidence>
<organism evidence="9 10">
    <name type="scientific">Marinobacterium aestuariivivens</name>
    <dbReference type="NCBI Taxonomy" id="1698799"/>
    <lineage>
        <taxon>Bacteria</taxon>
        <taxon>Pseudomonadati</taxon>
        <taxon>Pseudomonadota</taxon>
        <taxon>Gammaproteobacteria</taxon>
        <taxon>Oceanospirillales</taxon>
        <taxon>Oceanospirillaceae</taxon>
        <taxon>Marinobacterium</taxon>
    </lineage>
</organism>
<feature type="domain" description="Outer membrane lipoprotein BamD-like" evidence="8">
    <location>
        <begin position="31"/>
        <end position="238"/>
    </location>
</feature>
<dbReference type="CDD" id="cd15830">
    <property type="entry name" value="BamD"/>
    <property type="match status" value="1"/>
</dbReference>
<dbReference type="PANTHER" id="PTHR37423:SF1">
    <property type="entry name" value="OUTER MEMBRANE PROTEIN ASSEMBLY FACTOR BAMD"/>
    <property type="match status" value="1"/>
</dbReference>
<evidence type="ECO:0000256" key="7">
    <source>
        <dbReference type="SAM" id="SignalP"/>
    </source>
</evidence>
<comment type="similarity">
    <text evidence="6">Belongs to the BamD family.</text>
</comment>
<accession>A0ABW2A0U4</accession>
<comment type="caution">
    <text evidence="9">The sequence shown here is derived from an EMBL/GenBank/DDBJ whole genome shotgun (WGS) entry which is preliminary data.</text>
</comment>
<dbReference type="EMBL" id="JBHSWE010000001">
    <property type="protein sequence ID" value="MFC6671001.1"/>
    <property type="molecule type" value="Genomic_DNA"/>
</dbReference>
<evidence type="ECO:0000256" key="5">
    <source>
        <dbReference type="ARBA" id="ARBA00023288"/>
    </source>
</evidence>
<evidence type="ECO:0000313" key="9">
    <source>
        <dbReference type="EMBL" id="MFC6671001.1"/>
    </source>
</evidence>
<dbReference type="InterPro" id="IPR017689">
    <property type="entry name" value="BamD"/>
</dbReference>